<dbReference type="PANTHER" id="PTHR13056">
    <property type="entry name" value="VACUOLAR FUSION PROTEIN CCZ1 HOMOLOG-RELATED"/>
    <property type="match status" value="1"/>
</dbReference>
<dbReference type="RefSeq" id="XP_067713592.1">
    <property type="nucleotide sequence ID" value="XM_067857491.1"/>
</dbReference>
<organism evidence="3 4">
    <name type="scientific">Babesia caballi</name>
    <dbReference type="NCBI Taxonomy" id="5871"/>
    <lineage>
        <taxon>Eukaryota</taxon>
        <taxon>Sar</taxon>
        <taxon>Alveolata</taxon>
        <taxon>Apicomplexa</taxon>
        <taxon>Aconoidasida</taxon>
        <taxon>Piroplasmida</taxon>
        <taxon>Babesiidae</taxon>
        <taxon>Babesia</taxon>
    </lineage>
</organism>
<dbReference type="GeneID" id="94193004"/>
<reference evidence="3 4" key="1">
    <citation type="submission" date="2021-06" db="EMBL/GenBank/DDBJ databases">
        <title>Genome sequence of Babesia caballi.</title>
        <authorList>
            <person name="Yamagishi J."/>
            <person name="Kidaka T."/>
            <person name="Ochi A."/>
        </authorList>
    </citation>
    <scope>NUCLEOTIDE SEQUENCE [LARGE SCALE GENOMIC DNA]</scope>
    <source>
        <strain evidence="3">USDA-D6B2</strain>
    </source>
</reference>
<dbReference type="InterPro" id="IPR043987">
    <property type="entry name" value="CCZ1/INTU/HSP4_longin_1"/>
</dbReference>
<sequence>MSRVNTIFVFDLNQKPASSNPSDEEVQDAKLLYYYPEHREVEERRSHLGLIEGLIGLLSSFTTHKIDFLRTKLLTTTVSEWCPDVYLVVCFKNEEAAWSEMAEYSHHWKHFITKVVLENAKSIFELLYGPLLERCLPSTYNRRDGAGHSGTAHPYFLLPSQTLIADVCAEFESIKECLITYNKEILYSSLDLDDKLLLYTYLIKNQGTVCKERSYCLKPLAEGEGANEVHIMESEAGAAFGPRIHLKGQEYHLCAMYFNGLLLVLLIQSDNLMLTLTSIKEHLTGMPNGLRALAKSLSQNPSTAKLHTVSLNKATKVIRSIGYDQVDDKALRELQITRGIHHLIESSAGQISQLHVKSSEGWFSSQHSNDRLA</sequence>
<evidence type="ECO:0000259" key="2">
    <source>
        <dbReference type="Pfam" id="PF19031"/>
    </source>
</evidence>
<accession>A0AAV4LNU5</accession>
<dbReference type="AlphaFoldDB" id="A0AAV4LNU5"/>
<dbReference type="PANTHER" id="PTHR13056:SF0">
    <property type="entry name" value="VACUOLAR FUSION PROTEIN CCZ1 HOMOLOG-RELATED"/>
    <property type="match status" value="1"/>
</dbReference>
<dbReference type="EMBL" id="BPLF01000001">
    <property type="protein sequence ID" value="GIX61521.1"/>
    <property type="molecule type" value="Genomic_DNA"/>
</dbReference>
<comment type="caution">
    <text evidence="3">The sequence shown here is derived from an EMBL/GenBank/DDBJ whole genome shotgun (WGS) entry which is preliminary data.</text>
</comment>
<evidence type="ECO:0000313" key="3">
    <source>
        <dbReference type="EMBL" id="GIX61521.1"/>
    </source>
</evidence>
<dbReference type="InterPro" id="IPR013176">
    <property type="entry name" value="Ccz1"/>
</dbReference>
<keyword evidence="4" id="KW-1185">Reference proteome</keyword>
<protein>
    <recommendedName>
        <fullName evidence="2">CCZ1/INTU/HSP4 first Longin domain-containing protein</fullName>
    </recommendedName>
</protein>
<comment type="similarity">
    <text evidence="1">Belongs to the CCZ1 family.</text>
</comment>
<evidence type="ECO:0000313" key="4">
    <source>
        <dbReference type="Proteomes" id="UP001497744"/>
    </source>
</evidence>
<evidence type="ECO:0000256" key="1">
    <source>
        <dbReference type="ARBA" id="ARBA00005352"/>
    </source>
</evidence>
<gene>
    <name evidence="3" type="ORF">BcabD6B2_09560</name>
</gene>
<dbReference type="GO" id="GO:0016192">
    <property type="term" value="P:vesicle-mediated transport"/>
    <property type="evidence" value="ECO:0007669"/>
    <property type="project" value="InterPro"/>
</dbReference>
<feature type="domain" description="CCZ1/INTU/HSP4 first Longin" evidence="2">
    <location>
        <begin position="23"/>
        <end position="129"/>
    </location>
</feature>
<name>A0AAV4LNU5_BABCB</name>
<dbReference type="Pfam" id="PF19031">
    <property type="entry name" value="Intu_longin_1"/>
    <property type="match status" value="1"/>
</dbReference>
<dbReference type="Proteomes" id="UP001497744">
    <property type="component" value="Unassembled WGS sequence"/>
</dbReference>
<proteinExistence type="inferred from homology"/>
<dbReference type="GO" id="GO:0035658">
    <property type="term" value="C:Mon1-Ccz1 complex"/>
    <property type="evidence" value="ECO:0007669"/>
    <property type="project" value="InterPro"/>
</dbReference>